<dbReference type="EMBL" id="CAQQ02016725">
    <property type="status" value="NOT_ANNOTATED_CDS"/>
    <property type="molecule type" value="Genomic_DNA"/>
</dbReference>
<dbReference type="HOGENOM" id="CLU_2388719_0_0_1"/>
<protein>
    <recommendedName>
        <fullName evidence="4">Secreted protein</fullName>
    </recommendedName>
</protein>
<evidence type="ECO:0000313" key="3">
    <source>
        <dbReference type="Proteomes" id="UP000015102"/>
    </source>
</evidence>
<evidence type="ECO:0000313" key="2">
    <source>
        <dbReference type="EnsemblMetazoa" id="MESCA009600-PA"/>
    </source>
</evidence>
<evidence type="ECO:0000256" key="1">
    <source>
        <dbReference type="SAM" id="SignalP"/>
    </source>
</evidence>
<reference evidence="2" key="2">
    <citation type="submission" date="2015-06" db="UniProtKB">
        <authorList>
            <consortium name="EnsemblMetazoa"/>
        </authorList>
    </citation>
    <scope>IDENTIFICATION</scope>
</reference>
<dbReference type="AlphaFoldDB" id="T1H0C5"/>
<dbReference type="EnsemblMetazoa" id="MESCA009600-RA">
    <property type="protein sequence ID" value="MESCA009600-PA"/>
    <property type="gene ID" value="MESCA009600"/>
</dbReference>
<keyword evidence="1" id="KW-0732">Signal</keyword>
<feature type="chain" id="PRO_5004588640" description="Secreted protein" evidence="1">
    <location>
        <begin position="19"/>
        <end position="94"/>
    </location>
</feature>
<accession>T1H0C5</accession>
<sequence>MLFVKSILFIYLICGILGSPMPQCVFECLQTFRDGHTRTVCFRNMNNGFVFGYQSNCEVLRISCIKHSLDKYQLVEQGICVGQAPSINPLQGAL</sequence>
<feature type="signal peptide" evidence="1">
    <location>
        <begin position="1"/>
        <end position="18"/>
    </location>
</feature>
<dbReference type="EMBL" id="CAQQ02016726">
    <property type="status" value="NOT_ANNOTATED_CDS"/>
    <property type="molecule type" value="Genomic_DNA"/>
</dbReference>
<name>T1H0C5_MEGSC</name>
<keyword evidence="3" id="KW-1185">Reference proteome</keyword>
<dbReference type="Proteomes" id="UP000015102">
    <property type="component" value="Unassembled WGS sequence"/>
</dbReference>
<evidence type="ECO:0008006" key="4">
    <source>
        <dbReference type="Google" id="ProtNLM"/>
    </source>
</evidence>
<organism evidence="2 3">
    <name type="scientific">Megaselia scalaris</name>
    <name type="common">Humpbacked fly</name>
    <name type="synonym">Phora scalaris</name>
    <dbReference type="NCBI Taxonomy" id="36166"/>
    <lineage>
        <taxon>Eukaryota</taxon>
        <taxon>Metazoa</taxon>
        <taxon>Ecdysozoa</taxon>
        <taxon>Arthropoda</taxon>
        <taxon>Hexapoda</taxon>
        <taxon>Insecta</taxon>
        <taxon>Pterygota</taxon>
        <taxon>Neoptera</taxon>
        <taxon>Endopterygota</taxon>
        <taxon>Diptera</taxon>
        <taxon>Brachycera</taxon>
        <taxon>Muscomorpha</taxon>
        <taxon>Platypezoidea</taxon>
        <taxon>Phoridae</taxon>
        <taxon>Megaseliini</taxon>
        <taxon>Megaselia</taxon>
    </lineage>
</organism>
<reference evidence="3" key="1">
    <citation type="submission" date="2013-02" db="EMBL/GenBank/DDBJ databases">
        <authorList>
            <person name="Hughes D."/>
        </authorList>
    </citation>
    <scope>NUCLEOTIDE SEQUENCE</scope>
    <source>
        <strain>Durham</strain>
        <strain evidence="3">NC isolate 2 -- Noor lab</strain>
    </source>
</reference>
<proteinExistence type="predicted"/>